<dbReference type="EC" id="2.4.1.255" evidence="3"/>
<dbReference type="InterPro" id="IPR051939">
    <property type="entry name" value="Glycosyltr_41/O-GlcNAc_trsf"/>
</dbReference>
<evidence type="ECO:0000256" key="2">
    <source>
        <dbReference type="ARBA" id="ARBA00005386"/>
    </source>
</evidence>
<keyword evidence="5" id="KW-0808">Transferase</keyword>
<dbReference type="SMART" id="SM00028">
    <property type="entry name" value="TPR"/>
    <property type="match status" value="3"/>
</dbReference>
<feature type="repeat" description="TPR" evidence="8">
    <location>
        <begin position="183"/>
        <end position="216"/>
    </location>
</feature>
<comment type="similarity">
    <text evidence="2">Belongs to the glycosyltransferase 41 family. O-GlcNAc transferase subfamily.</text>
</comment>
<evidence type="ECO:0000256" key="1">
    <source>
        <dbReference type="ARBA" id="ARBA00004922"/>
    </source>
</evidence>
<dbReference type="Gene3D" id="3.40.50.2000">
    <property type="entry name" value="Glycogen Phosphorylase B"/>
    <property type="match status" value="1"/>
</dbReference>
<dbReference type="InterPro" id="IPR011990">
    <property type="entry name" value="TPR-like_helical_dom_sf"/>
</dbReference>
<comment type="caution">
    <text evidence="10">The sequence shown here is derived from an EMBL/GenBank/DDBJ whole genome shotgun (WGS) entry which is preliminary data.</text>
</comment>
<evidence type="ECO:0000256" key="4">
    <source>
        <dbReference type="ARBA" id="ARBA00022676"/>
    </source>
</evidence>
<proteinExistence type="inferred from homology"/>
<keyword evidence="6" id="KW-0677">Repeat</keyword>
<evidence type="ECO:0000256" key="5">
    <source>
        <dbReference type="ARBA" id="ARBA00022679"/>
    </source>
</evidence>
<feature type="domain" description="O-GlcNAc transferase C-terminal" evidence="9">
    <location>
        <begin position="295"/>
        <end position="448"/>
    </location>
</feature>
<protein>
    <recommendedName>
        <fullName evidence="3">protein O-GlcNAc transferase</fullName>
        <ecNumber evidence="3">2.4.1.255</ecNumber>
    </recommendedName>
</protein>
<evidence type="ECO:0000259" key="9">
    <source>
        <dbReference type="Pfam" id="PF13844"/>
    </source>
</evidence>
<evidence type="ECO:0000256" key="6">
    <source>
        <dbReference type="ARBA" id="ARBA00022737"/>
    </source>
</evidence>
<evidence type="ECO:0000256" key="7">
    <source>
        <dbReference type="ARBA" id="ARBA00022803"/>
    </source>
</evidence>
<dbReference type="Pfam" id="PF13844">
    <property type="entry name" value="Glyco_transf_41"/>
    <property type="match status" value="2"/>
</dbReference>
<keyword evidence="7 8" id="KW-0802">TPR repeat</keyword>
<keyword evidence="11" id="KW-1185">Reference proteome</keyword>
<dbReference type="PANTHER" id="PTHR44835">
    <property type="entry name" value="UDP-N-ACETYLGLUCOSAMINE--PEPTIDE N-ACETYLGLUCOSAMINYLTRANSFERASE SPINDLY-RELATED"/>
    <property type="match status" value="1"/>
</dbReference>
<evidence type="ECO:0000256" key="8">
    <source>
        <dbReference type="PROSITE-ProRule" id="PRU00339"/>
    </source>
</evidence>
<dbReference type="Pfam" id="PF13374">
    <property type="entry name" value="TPR_10"/>
    <property type="match status" value="1"/>
</dbReference>
<dbReference type="Proteomes" id="UP000078428">
    <property type="component" value="Unassembled WGS sequence"/>
</dbReference>
<keyword evidence="4" id="KW-0328">Glycosyltransferase</keyword>
<dbReference type="Pfam" id="PF13432">
    <property type="entry name" value="TPR_16"/>
    <property type="match status" value="2"/>
</dbReference>
<dbReference type="PROSITE" id="PS50005">
    <property type="entry name" value="TPR"/>
    <property type="match status" value="3"/>
</dbReference>
<feature type="repeat" description="TPR" evidence="8">
    <location>
        <begin position="116"/>
        <end position="149"/>
    </location>
</feature>
<comment type="pathway">
    <text evidence="1">Protein modification; protein glycosylation.</text>
</comment>
<reference evidence="10 11" key="1">
    <citation type="submission" date="2016-04" db="EMBL/GenBank/DDBJ databases">
        <title>Draft genome sequence of freshwater magnetotactic bacteria Magnetospirillum marisnigri SP-1 and Magnetospirillum moscoviense BB-1.</title>
        <authorList>
            <person name="Koziaeva V."/>
            <person name="Dziuba M.V."/>
            <person name="Ivanov T.M."/>
            <person name="Kuznetsov B."/>
            <person name="Grouzdev D.S."/>
        </authorList>
    </citation>
    <scope>NUCLEOTIDE SEQUENCE [LARGE SCALE GENOMIC DNA]</scope>
    <source>
        <strain evidence="10 11">SP-1</strain>
    </source>
</reference>
<dbReference type="EMBL" id="LWQT01000028">
    <property type="protein sequence ID" value="OAN54670.1"/>
    <property type="molecule type" value="Genomic_DNA"/>
</dbReference>
<accession>A0A178MY41</accession>
<dbReference type="InterPro" id="IPR019734">
    <property type="entry name" value="TPR_rpt"/>
</dbReference>
<dbReference type="PANTHER" id="PTHR44835:SF1">
    <property type="entry name" value="PROTEIN O-GLCNAC TRANSFERASE"/>
    <property type="match status" value="1"/>
</dbReference>
<evidence type="ECO:0000313" key="11">
    <source>
        <dbReference type="Proteomes" id="UP000078428"/>
    </source>
</evidence>
<dbReference type="Gene3D" id="1.25.40.10">
    <property type="entry name" value="Tetratricopeptide repeat domain"/>
    <property type="match status" value="4"/>
</dbReference>
<dbReference type="PROSITE" id="PS50293">
    <property type="entry name" value="TPR_REGION"/>
    <property type="match status" value="1"/>
</dbReference>
<dbReference type="InterPro" id="IPR029489">
    <property type="entry name" value="OGT/SEC/SPY_C"/>
</dbReference>
<dbReference type="SUPFAM" id="SSF48452">
    <property type="entry name" value="TPR-like"/>
    <property type="match status" value="1"/>
</dbReference>
<evidence type="ECO:0000313" key="10">
    <source>
        <dbReference type="EMBL" id="OAN54670.1"/>
    </source>
</evidence>
<name>A0A178MY41_9PROT</name>
<dbReference type="GO" id="GO:0097363">
    <property type="term" value="F:protein O-acetylglucosaminyltransferase activity"/>
    <property type="evidence" value="ECO:0007669"/>
    <property type="project" value="UniProtKB-EC"/>
</dbReference>
<feature type="domain" description="O-GlcNAc transferase C-terminal" evidence="9">
    <location>
        <begin position="470"/>
        <end position="636"/>
    </location>
</feature>
<dbReference type="STRING" id="1285242.A6A04_12150"/>
<evidence type="ECO:0000256" key="3">
    <source>
        <dbReference type="ARBA" id="ARBA00011970"/>
    </source>
</evidence>
<gene>
    <name evidence="10" type="ORF">A6A04_12150</name>
</gene>
<organism evidence="10 11">
    <name type="scientific">Paramagnetospirillum marisnigri</name>
    <dbReference type="NCBI Taxonomy" id="1285242"/>
    <lineage>
        <taxon>Bacteria</taxon>
        <taxon>Pseudomonadati</taxon>
        <taxon>Pseudomonadota</taxon>
        <taxon>Alphaproteobacteria</taxon>
        <taxon>Rhodospirillales</taxon>
        <taxon>Magnetospirillaceae</taxon>
        <taxon>Paramagnetospirillum</taxon>
    </lineage>
</organism>
<feature type="repeat" description="TPR" evidence="8">
    <location>
        <begin position="217"/>
        <end position="250"/>
    </location>
</feature>
<dbReference type="Gene3D" id="3.40.50.11380">
    <property type="match status" value="1"/>
</dbReference>
<dbReference type="AlphaFoldDB" id="A0A178MY41"/>
<sequence>MAPANCPINLGIAYLAAGQDAAALGVLENVARALDTDVVLWLALALARRRTGEARGAASAVWSAFVLVPDDPDVAHLLLGELSLLLWGARAAMADGQIDRAEALLDHILLLNPADAAAMHDYGVVAYRRGNLECAVELFERALARRQTASGLCNLGAALADLGRRAAALAAYRRCMEAFPTHAPAYYNAACALAELGRLDEAESSYRRALEVNPDYADACNNLGHIVADLGRPAEAVAFFRRAVEIHPGYAKANSNLLFNLYYLPEVSGEEIAEESRKWGERHAPLAVVPPRHANDRDPERMLRVGYLSPDLRDHAANYFLEPVLEGHDRNRYAVFCYALGGIRDAVSERLRGLDLTWREVEHLDDAALAEQIRIDGIDILVDCAGHSRGNRLSMFSLEPAPVQLGNHLGMAGTLGVPAIRHFITDRHIAPEGTDAFFTESVVRLPGPFMPFRARADWPEVPPREDGPPVFACFAEPLRYSAPVLAAWGRMLDAVPGSRLLLKHPRFGNRQALAHYRRSLASLGKRVDFEDVGGGWNLHWPVYGRVSVILDSFPVTGATSTVIPLWMGVPVVSLAGHHPGQRFGVSMLSNANLSELVATTMDDYVRIAVELASNRAKLQRYRKTLRQILSCSPLMDEPGGVANLELAYRSLWQRWCGTRKDS</sequence>